<dbReference type="Proteomes" id="UP000294650">
    <property type="component" value="Unassembled WGS sequence"/>
</dbReference>
<protein>
    <submittedName>
        <fullName evidence="1">Uncharacterized protein</fullName>
    </submittedName>
</protein>
<organism evidence="1 2">
    <name type="scientific">Melghiribacillus thermohalophilus</name>
    <dbReference type="NCBI Taxonomy" id="1324956"/>
    <lineage>
        <taxon>Bacteria</taxon>
        <taxon>Bacillati</taxon>
        <taxon>Bacillota</taxon>
        <taxon>Bacilli</taxon>
        <taxon>Bacillales</taxon>
        <taxon>Bacillaceae</taxon>
        <taxon>Melghiribacillus</taxon>
    </lineage>
</organism>
<dbReference type="Pfam" id="PF11306">
    <property type="entry name" value="DUF3108"/>
    <property type="match status" value="1"/>
</dbReference>
<reference evidence="1 2" key="1">
    <citation type="submission" date="2019-03" db="EMBL/GenBank/DDBJ databases">
        <title>Genomic Encyclopedia of Type Strains, Phase IV (KMG-IV): sequencing the most valuable type-strain genomes for metagenomic binning, comparative biology and taxonomic classification.</title>
        <authorList>
            <person name="Goeker M."/>
        </authorList>
    </citation>
    <scope>NUCLEOTIDE SEQUENCE [LARGE SCALE GENOMIC DNA]</scope>
    <source>
        <strain evidence="1 2">DSM 25894</strain>
    </source>
</reference>
<dbReference type="OrthoDB" id="2838513at2"/>
<accession>A0A4V2V1M2</accession>
<dbReference type="AlphaFoldDB" id="A0A4V2V1M2"/>
<keyword evidence="2" id="KW-1185">Reference proteome</keyword>
<evidence type="ECO:0000313" key="2">
    <source>
        <dbReference type="Proteomes" id="UP000294650"/>
    </source>
</evidence>
<evidence type="ECO:0000313" key="1">
    <source>
        <dbReference type="EMBL" id="TCT21742.1"/>
    </source>
</evidence>
<sequence>MEWIKTGDSRFRWMMPGESVDQKKVVLVEQGMENMIGMTEEKIKPITIHGRKVIKREQILDSKVMGNRQDITIVERESFKPVSYFSYTDDMQIEAMYQNHHVLIRKGTEKKTIQLKNQGCFDSFSVEMLLRLLPLQTGHIFRLHAFHAHAEQEMMIQIEVEGKEEVTAGKNNLSTAWKVKTCFGTKPQYYWIDGMTREILKQAASVGKGVHLEFRRW</sequence>
<dbReference type="RefSeq" id="WP_132371810.1">
    <property type="nucleotide sequence ID" value="NZ_SMAN01000010.1"/>
</dbReference>
<dbReference type="EMBL" id="SMAN01000010">
    <property type="protein sequence ID" value="TCT21742.1"/>
    <property type="molecule type" value="Genomic_DNA"/>
</dbReference>
<dbReference type="InterPro" id="IPR021457">
    <property type="entry name" value="DUF3108"/>
</dbReference>
<gene>
    <name evidence="1" type="ORF">EDD68_11046</name>
</gene>
<proteinExistence type="predicted"/>
<comment type="caution">
    <text evidence="1">The sequence shown here is derived from an EMBL/GenBank/DDBJ whole genome shotgun (WGS) entry which is preliminary data.</text>
</comment>
<name>A0A4V2V1M2_9BACI</name>